<dbReference type="PANTHER" id="PTHR47634">
    <property type="entry name" value="PROTEIN KINASE DOMAIN-CONTAINING PROTEIN-RELATED"/>
    <property type="match status" value="1"/>
</dbReference>
<evidence type="ECO:0000256" key="1">
    <source>
        <dbReference type="ARBA" id="ARBA00012513"/>
    </source>
</evidence>
<evidence type="ECO:0000256" key="5">
    <source>
        <dbReference type="ARBA" id="ARBA00022777"/>
    </source>
</evidence>
<comment type="caution">
    <text evidence="11">The sequence shown here is derived from an EMBL/GenBank/DDBJ whole genome shotgun (WGS) entry which is preliminary data.</text>
</comment>
<dbReference type="OrthoDB" id="5979581at2759"/>
<dbReference type="PROSITE" id="PS00107">
    <property type="entry name" value="PROTEIN_KINASE_ATP"/>
    <property type="match status" value="1"/>
</dbReference>
<dbReference type="GO" id="GO:0004674">
    <property type="term" value="F:protein serine/threonine kinase activity"/>
    <property type="evidence" value="ECO:0007669"/>
    <property type="project" value="UniProtKB-KW"/>
</dbReference>
<evidence type="ECO:0000256" key="4">
    <source>
        <dbReference type="ARBA" id="ARBA00022741"/>
    </source>
</evidence>
<evidence type="ECO:0000256" key="6">
    <source>
        <dbReference type="ARBA" id="ARBA00022840"/>
    </source>
</evidence>
<evidence type="ECO:0000256" key="3">
    <source>
        <dbReference type="ARBA" id="ARBA00022679"/>
    </source>
</evidence>
<dbReference type="VEuPathDB" id="FungiDB:CH63R_12442"/>
<evidence type="ECO:0000256" key="2">
    <source>
        <dbReference type="ARBA" id="ARBA00022527"/>
    </source>
</evidence>
<evidence type="ECO:0000256" key="8">
    <source>
        <dbReference type="ARBA" id="ARBA00048679"/>
    </source>
</evidence>
<dbReference type="GO" id="GO:0000245">
    <property type="term" value="P:spliceosomal complex assembly"/>
    <property type="evidence" value="ECO:0007669"/>
    <property type="project" value="TreeGrafter"/>
</dbReference>
<keyword evidence="6 9" id="KW-0067">ATP-binding</keyword>
<keyword evidence="12" id="KW-1185">Reference proteome</keyword>
<gene>
    <name evidence="11" type="ORF">CH63R_12442</name>
</gene>
<feature type="binding site" evidence="9">
    <location>
        <position position="82"/>
    </location>
    <ligand>
        <name>ATP</name>
        <dbReference type="ChEBI" id="CHEBI:30616"/>
    </ligand>
</feature>
<dbReference type="EMBL" id="LTAN01000009">
    <property type="protein sequence ID" value="OBR03315.1"/>
    <property type="molecule type" value="Genomic_DNA"/>
</dbReference>
<evidence type="ECO:0000256" key="7">
    <source>
        <dbReference type="ARBA" id="ARBA00047899"/>
    </source>
</evidence>
<feature type="domain" description="Protein kinase" evidence="10">
    <location>
        <begin position="53"/>
        <end position="445"/>
    </location>
</feature>
<dbReference type="SUPFAM" id="SSF56112">
    <property type="entry name" value="Protein kinase-like (PK-like)"/>
    <property type="match status" value="1"/>
</dbReference>
<accession>A0A1B7XU74</accession>
<organism evidence="11 12">
    <name type="scientific">Colletotrichum higginsianum (strain IMI 349063)</name>
    <name type="common">Crucifer anthracnose fungus</name>
    <dbReference type="NCBI Taxonomy" id="759273"/>
    <lineage>
        <taxon>Eukaryota</taxon>
        <taxon>Fungi</taxon>
        <taxon>Dikarya</taxon>
        <taxon>Ascomycota</taxon>
        <taxon>Pezizomycotina</taxon>
        <taxon>Sordariomycetes</taxon>
        <taxon>Hypocreomycetidae</taxon>
        <taxon>Glomerellales</taxon>
        <taxon>Glomerellaceae</taxon>
        <taxon>Colletotrichum</taxon>
        <taxon>Colletotrichum destructivum species complex</taxon>
    </lineage>
</organism>
<dbReference type="Gene3D" id="3.30.200.20">
    <property type="entry name" value="Phosphorylase Kinase, domain 1"/>
    <property type="match status" value="1"/>
</dbReference>
<dbReference type="EC" id="2.7.11.1" evidence="1"/>
<keyword evidence="3" id="KW-0808">Transferase</keyword>
<keyword evidence="2" id="KW-0723">Serine/threonine-protein kinase</keyword>
<name>A0A1B7XU74_COLHI</name>
<dbReference type="Gene3D" id="1.10.510.10">
    <property type="entry name" value="Transferase(Phosphotransferase) domain 1"/>
    <property type="match status" value="1"/>
</dbReference>
<dbReference type="Proteomes" id="UP000092177">
    <property type="component" value="Chromosome 9"/>
</dbReference>
<proteinExistence type="predicted"/>
<keyword evidence="5 11" id="KW-0418">Kinase</keyword>
<protein>
    <recommendedName>
        <fullName evidence="1">non-specific serine/threonine protein kinase</fullName>
        <ecNumber evidence="1">2.7.11.1</ecNumber>
    </recommendedName>
</protein>
<dbReference type="AlphaFoldDB" id="A0A1B7XU74"/>
<evidence type="ECO:0000259" key="10">
    <source>
        <dbReference type="PROSITE" id="PS50011"/>
    </source>
</evidence>
<dbReference type="InterPro" id="IPR011009">
    <property type="entry name" value="Kinase-like_dom_sf"/>
</dbReference>
<comment type="catalytic activity">
    <reaction evidence="8">
        <text>L-seryl-[protein] + ATP = O-phospho-L-seryl-[protein] + ADP + H(+)</text>
        <dbReference type="Rhea" id="RHEA:17989"/>
        <dbReference type="Rhea" id="RHEA-COMP:9863"/>
        <dbReference type="Rhea" id="RHEA-COMP:11604"/>
        <dbReference type="ChEBI" id="CHEBI:15378"/>
        <dbReference type="ChEBI" id="CHEBI:29999"/>
        <dbReference type="ChEBI" id="CHEBI:30616"/>
        <dbReference type="ChEBI" id="CHEBI:83421"/>
        <dbReference type="ChEBI" id="CHEBI:456216"/>
        <dbReference type="EC" id="2.7.11.1"/>
    </reaction>
</comment>
<reference evidence="12" key="1">
    <citation type="journal article" date="2017" name="BMC Genomics">
        <title>Gapless genome assembly of Colletotrichum higginsianum reveals chromosome structure and association of transposable elements with secondary metabolite gene clusters.</title>
        <authorList>
            <person name="Dallery J.-F."/>
            <person name="Lapalu N."/>
            <person name="Zampounis A."/>
            <person name="Pigne S."/>
            <person name="Luyten I."/>
            <person name="Amselem J."/>
            <person name="Wittenberg A.H.J."/>
            <person name="Zhou S."/>
            <person name="de Queiroz M.V."/>
            <person name="Robin G.P."/>
            <person name="Auger A."/>
            <person name="Hainaut M."/>
            <person name="Henrissat B."/>
            <person name="Kim K.-T."/>
            <person name="Lee Y.-H."/>
            <person name="Lespinet O."/>
            <person name="Schwartz D.C."/>
            <person name="Thon M.R."/>
            <person name="O'Connell R.J."/>
        </authorList>
    </citation>
    <scope>NUCLEOTIDE SEQUENCE [LARGE SCALE GENOMIC DNA]</scope>
    <source>
        <strain evidence="12">IMI 349063</strain>
    </source>
</reference>
<dbReference type="SMART" id="SM00220">
    <property type="entry name" value="S_TKc"/>
    <property type="match status" value="1"/>
</dbReference>
<dbReference type="PROSITE" id="PS50011">
    <property type="entry name" value="PROTEIN_KINASE_DOM"/>
    <property type="match status" value="1"/>
</dbReference>
<evidence type="ECO:0000313" key="11">
    <source>
        <dbReference type="EMBL" id="OBR03315.1"/>
    </source>
</evidence>
<dbReference type="GO" id="GO:0050684">
    <property type="term" value="P:regulation of mRNA processing"/>
    <property type="evidence" value="ECO:0007669"/>
    <property type="project" value="TreeGrafter"/>
</dbReference>
<dbReference type="InterPro" id="IPR051334">
    <property type="entry name" value="SRPK"/>
</dbReference>
<dbReference type="InterPro" id="IPR017441">
    <property type="entry name" value="Protein_kinase_ATP_BS"/>
</dbReference>
<sequence length="456" mass="51402">MSVSHPPTPPSRVSTVDEQRFKAITSPCEWVEDYRPGGYHPVHLGDVLGAGQYKVIRKLGEGSYSTVWLARDLRNDRYVALKILVSEISDSTSELRILRHIAETAPGTAPQHTIQLLDDFQLSGPNGTHKVLVFEPMGASVNSMVEQLPQFNPRKYGMKVRYPPHMARSILKRSLQALEFLHRVGVSHGDFQPGNLLFSVRDIDSTPEEVLRQAQDVKAGSISPLVERLDGKQDRWAPRYLCVARPLEELTHYTQGYKIKLSDMGGCQYTLLQTPTPSFDLRPFFFTDPPTKPVTPVGLRAPEMILTKTVDRTLDIWSFGCLIFELITGQPLFCIPGSDFEDDEHLLSLTAVLGALPENLFQHWKTASLYFTPDRELFNCQLGGPGEGEEPLMLEQTSMEELFDRADPDISEKEAGAVKELIRRILRYNPAERPSPAELLRDPWFCKIDVETGLFL</sequence>
<comment type="catalytic activity">
    <reaction evidence="7">
        <text>L-threonyl-[protein] + ATP = O-phospho-L-threonyl-[protein] + ADP + H(+)</text>
        <dbReference type="Rhea" id="RHEA:46608"/>
        <dbReference type="Rhea" id="RHEA-COMP:11060"/>
        <dbReference type="Rhea" id="RHEA-COMP:11605"/>
        <dbReference type="ChEBI" id="CHEBI:15378"/>
        <dbReference type="ChEBI" id="CHEBI:30013"/>
        <dbReference type="ChEBI" id="CHEBI:30616"/>
        <dbReference type="ChEBI" id="CHEBI:61977"/>
        <dbReference type="ChEBI" id="CHEBI:456216"/>
        <dbReference type="EC" id="2.7.11.1"/>
    </reaction>
</comment>
<evidence type="ECO:0000313" key="12">
    <source>
        <dbReference type="Proteomes" id="UP000092177"/>
    </source>
</evidence>
<dbReference type="KEGG" id="chig:CH63R_12442"/>
<dbReference type="Pfam" id="PF00069">
    <property type="entry name" value="Pkinase"/>
    <property type="match status" value="2"/>
</dbReference>
<dbReference type="GeneID" id="28871523"/>
<evidence type="ECO:0000256" key="9">
    <source>
        <dbReference type="PROSITE-ProRule" id="PRU10141"/>
    </source>
</evidence>
<dbReference type="CDD" id="cd05118">
    <property type="entry name" value="STKc_CMGC"/>
    <property type="match status" value="1"/>
</dbReference>
<keyword evidence="4 9" id="KW-0547">Nucleotide-binding</keyword>
<dbReference type="GO" id="GO:0005524">
    <property type="term" value="F:ATP binding"/>
    <property type="evidence" value="ECO:0007669"/>
    <property type="project" value="UniProtKB-UniRule"/>
</dbReference>
<dbReference type="InterPro" id="IPR000719">
    <property type="entry name" value="Prot_kinase_dom"/>
</dbReference>
<dbReference type="RefSeq" id="XP_018151833.1">
    <property type="nucleotide sequence ID" value="XM_018307416.1"/>
</dbReference>
<dbReference type="PANTHER" id="PTHR47634:SF9">
    <property type="entry name" value="PROTEIN KINASE DOMAIN-CONTAINING PROTEIN-RELATED"/>
    <property type="match status" value="1"/>
</dbReference>